<proteinExistence type="predicted"/>
<dbReference type="Proteomes" id="UP000613030">
    <property type="component" value="Unassembled WGS sequence"/>
</dbReference>
<dbReference type="EMBL" id="JAERRB010000002">
    <property type="protein sequence ID" value="MBL0740822.1"/>
    <property type="molecule type" value="Genomic_DNA"/>
</dbReference>
<sequence>MNGRPKTFREQDVLEKARRVFWAKGYASTSTEDLLEAMGIGRGSFYLAFKNGKRELFEKAMRQFHHESFNTLKQQLQDSDDPVERIREFFRGILKKGTDAHPLGCFIGNTLIEMASLDEDLKAEAATLLKELENLFYVTLQRLQKDGTLKTKTDAKLLARHLITLWNGLNVTRRMYANNAVMKPLIEMQLEILR</sequence>
<keyword evidence="2" id="KW-0238">DNA-binding</keyword>
<keyword evidence="7" id="KW-1185">Reference proteome</keyword>
<accession>A0ABS1KNI9</accession>
<evidence type="ECO:0000256" key="2">
    <source>
        <dbReference type="ARBA" id="ARBA00023125"/>
    </source>
</evidence>
<evidence type="ECO:0000313" key="6">
    <source>
        <dbReference type="EMBL" id="MBL0740822.1"/>
    </source>
</evidence>
<dbReference type="PANTHER" id="PTHR47506">
    <property type="entry name" value="TRANSCRIPTIONAL REGULATORY PROTEIN"/>
    <property type="match status" value="1"/>
</dbReference>
<dbReference type="Pfam" id="PF00440">
    <property type="entry name" value="TetR_N"/>
    <property type="match status" value="1"/>
</dbReference>
<reference evidence="6 7" key="1">
    <citation type="submission" date="2021-01" db="EMBL/GenBank/DDBJ databases">
        <title>Chryseolinea sp. Jin1 Genome sequencing and assembly.</title>
        <authorList>
            <person name="Kim I."/>
        </authorList>
    </citation>
    <scope>NUCLEOTIDE SEQUENCE [LARGE SCALE GENOMIC DNA]</scope>
    <source>
        <strain evidence="6 7">Jin1</strain>
    </source>
</reference>
<dbReference type="InterPro" id="IPR036271">
    <property type="entry name" value="Tet_transcr_reg_TetR-rel_C_sf"/>
</dbReference>
<dbReference type="Gene3D" id="1.10.10.60">
    <property type="entry name" value="Homeodomain-like"/>
    <property type="match status" value="1"/>
</dbReference>
<evidence type="ECO:0000259" key="5">
    <source>
        <dbReference type="Pfam" id="PF16925"/>
    </source>
</evidence>
<protein>
    <submittedName>
        <fullName evidence="6">TetR/AcrR family transcriptional regulator</fullName>
    </submittedName>
</protein>
<comment type="caution">
    <text evidence="6">The sequence shown here is derived from an EMBL/GenBank/DDBJ whole genome shotgun (WGS) entry which is preliminary data.</text>
</comment>
<evidence type="ECO:0000256" key="3">
    <source>
        <dbReference type="ARBA" id="ARBA00023163"/>
    </source>
</evidence>
<dbReference type="RefSeq" id="WP_202008198.1">
    <property type="nucleotide sequence ID" value="NZ_JAERRB010000002.1"/>
</dbReference>
<dbReference type="SUPFAM" id="SSF48498">
    <property type="entry name" value="Tetracyclin repressor-like, C-terminal domain"/>
    <property type="match status" value="1"/>
</dbReference>
<dbReference type="InterPro" id="IPR011075">
    <property type="entry name" value="TetR_C"/>
</dbReference>
<organism evidence="6 7">
    <name type="scientific">Chryseolinea lacunae</name>
    <dbReference type="NCBI Taxonomy" id="2801331"/>
    <lineage>
        <taxon>Bacteria</taxon>
        <taxon>Pseudomonadati</taxon>
        <taxon>Bacteroidota</taxon>
        <taxon>Cytophagia</taxon>
        <taxon>Cytophagales</taxon>
        <taxon>Fulvivirgaceae</taxon>
        <taxon>Chryseolinea</taxon>
    </lineage>
</organism>
<dbReference type="Gene3D" id="1.10.357.10">
    <property type="entry name" value="Tetracycline Repressor, domain 2"/>
    <property type="match status" value="1"/>
</dbReference>
<dbReference type="PANTHER" id="PTHR47506:SF1">
    <property type="entry name" value="HTH-TYPE TRANSCRIPTIONAL REGULATOR YJDC"/>
    <property type="match status" value="1"/>
</dbReference>
<dbReference type="InterPro" id="IPR009057">
    <property type="entry name" value="Homeodomain-like_sf"/>
</dbReference>
<dbReference type="Pfam" id="PF16925">
    <property type="entry name" value="TetR_C_13"/>
    <property type="match status" value="1"/>
</dbReference>
<evidence type="ECO:0000313" key="7">
    <source>
        <dbReference type="Proteomes" id="UP000613030"/>
    </source>
</evidence>
<dbReference type="SUPFAM" id="SSF46689">
    <property type="entry name" value="Homeodomain-like"/>
    <property type="match status" value="1"/>
</dbReference>
<feature type="domain" description="Tetracyclin repressor-like C-terminal" evidence="5">
    <location>
        <begin position="82"/>
        <end position="183"/>
    </location>
</feature>
<keyword evidence="3" id="KW-0804">Transcription</keyword>
<evidence type="ECO:0000256" key="1">
    <source>
        <dbReference type="ARBA" id="ARBA00023015"/>
    </source>
</evidence>
<name>A0ABS1KNI9_9BACT</name>
<keyword evidence="1" id="KW-0805">Transcription regulation</keyword>
<feature type="domain" description="HTH tetR-type" evidence="4">
    <location>
        <begin position="14"/>
        <end position="59"/>
    </location>
</feature>
<dbReference type="InterPro" id="IPR001647">
    <property type="entry name" value="HTH_TetR"/>
</dbReference>
<gene>
    <name evidence="6" type="ORF">JI741_06305</name>
</gene>
<evidence type="ECO:0000259" key="4">
    <source>
        <dbReference type="Pfam" id="PF00440"/>
    </source>
</evidence>